<dbReference type="InterPro" id="IPR024096">
    <property type="entry name" value="NO_sig/Golgi_transp_ligand-bd"/>
</dbReference>
<dbReference type="CDD" id="cd14942">
    <property type="entry name" value="TRAPPC3_bet3"/>
    <property type="match status" value="1"/>
</dbReference>
<dbReference type="GO" id="GO:0005783">
    <property type="term" value="C:endoplasmic reticulum"/>
    <property type="evidence" value="ECO:0007669"/>
    <property type="project" value="UniProtKB-SubCell"/>
</dbReference>
<dbReference type="GO" id="GO:0006891">
    <property type="term" value="P:intra-Golgi vesicle-mediated transport"/>
    <property type="evidence" value="ECO:0007669"/>
    <property type="project" value="EnsemblFungi"/>
</dbReference>
<keyword evidence="6 8" id="KW-0931">ER-Golgi transport</keyword>
<reference evidence="9" key="1">
    <citation type="journal article" date="2021" name="Open Biol.">
        <title>Shared evolutionary footprints suggest mitochondrial oxidative damage underlies multiple complex I losses in fungi.</title>
        <authorList>
            <person name="Schikora-Tamarit M.A."/>
            <person name="Marcet-Houben M."/>
            <person name="Nosek J."/>
            <person name="Gabaldon T."/>
        </authorList>
    </citation>
    <scope>NUCLEOTIDE SEQUENCE</scope>
    <source>
        <strain evidence="9">NCAIM Y.01608</strain>
    </source>
</reference>
<proteinExistence type="inferred from homology"/>
<dbReference type="GO" id="GO:1990070">
    <property type="term" value="C:TRAPPI protein complex"/>
    <property type="evidence" value="ECO:0007669"/>
    <property type="project" value="EnsemblFungi"/>
</dbReference>
<keyword evidence="10" id="KW-1185">Reference proteome</keyword>
<dbReference type="RefSeq" id="XP_018208637.1">
    <property type="nucleotide sequence ID" value="XM_018355090.1"/>
</dbReference>
<comment type="subcellular location">
    <subcellularLocation>
        <location evidence="2">Endoplasmic reticulum</location>
    </subcellularLocation>
    <subcellularLocation>
        <location evidence="1 8">Golgi apparatus</location>
        <location evidence="1 8">cis-Golgi network</location>
    </subcellularLocation>
</comment>
<evidence type="ECO:0000313" key="9">
    <source>
        <dbReference type="EMBL" id="KAH3659717.1"/>
    </source>
</evidence>
<dbReference type="PIRSF" id="PIRSF018293">
    <property type="entry name" value="TRAPP_I_complex_Bet3"/>
    <property type="match status" value="1"/>
</dbReference>
<keyword evidence="4 8" id="KW-0813">Transport</keyword>
<evidence type="ECO:0000256" key="8">
    <source>
        <dbReference type="PIRNR" id="PIRNR018293"/>
    </source>
</evidence>
<comment type="similarity">
    <text evidence="3 8">Belongs to the TRAPP small subunits family. BET3 subfamily.</text>
</comment>
<dbReference type="GO" id="GO:0005085">
    <property type="term" value="F:guanyl-nucleotide exchange factor activity"/>
    <property type="evidence" value="ECO:0007669"/>
    <property type="project" value="EnsemblFungi"/>
</dbReference>
<dbReference type="SUPFAM" id="SSF111126">
    <property type="entry name" value="Ligand-binding domain in the NO signalling and Golgi transport"/>
    <property type="match status" value="1"/>
</dbReference>
<dbReference type="GO" id="GO:0006995">
    <property type="term" value="P:cellular response to nitrogen starvation"/>
    <property type="evidence" value="ECO:0007669"/>
    <property type="project" value="EnsemblFungi"/>
</dbReference>
<evidence type="ECO:0000256" key="4">
    <source>
        <dbReference type="ARBA" id="ARBA00022448"/>
    </source>
</evidence>
<evidence type="ECO:0000256" key="1">
    <source>
        <dbReference type="ARBA" id="ARBA00004222"/>
    </source>
</evidence>
<keyword evidence="5" id="KW-0256">Endoplasmic reticulum</keyword>
<dbReference type="GO" id="GO:0033106">
    <property type="term" value="C:cis-Golgi network membrane"/>
    <property type="evidence" value="ECO:0007669"/>
    <property type="project" value="EnsemblFungi"/>
</dbReference>
<dbReference type="Proteomes" id="UP000788993">
    <property type="component" value="Unassembled WGS sequence"/>
</dbReference>
<dbReference type="EMBL" id="JAEUBD010001504">
    <property type="protein sequence ID" value="KAH3659717.1"/>
    <property type="molecule type" value="Genomic_DNA"/>
</dbReference>
<organism evidence="9 10">
    <name type="scientific">Ogataea polymorpha</name>
    <dbReference type="NCBI Taxonomy" id="460523"/>
    <lineage>
        <taxon>Eukaryota</taxon>
        <taxon>Fungi</taxon>
        <taxon>Dikarya</taxon>
        <taxon>Ascomycota</taxon>
        <taxon>Saccharomycotina</taxon>
        <taxon>Pichiomycetes</taxon>
        <taxon>Pichiales</taxon>
        <taxon>Pichiaceae</taxon>
        <taxon>Ogataea</taxon>
    </lineage>
</organism>
<dbReference type="GO" id="GO:0006888">
    <property type="term" value="P:endoplasmic reticulum to Golgi vesicle-mediated transport"/>
    <property type="evidence" value="ECO:0007669"/>
    <property type="project" value="EnsemblFungi"/>
</dbReference>
<accession>A0A1B7SB01</accession>
<dbReference type="InterPro" id="IPR016721">
    <property type="entry name" value="Bet3"/>
</dbReference>
<evidence type="ECO:0000256" key="5">
    <source>
        <dbReference type="ARBA" id="ARBA00022824"/>
    </source>
</evidence>
<keyword evidence="7 8" id="KW-0333">Golgi apparatus</keyword>
<protein>
    <recommendedName>
        <fullName evidence="8">Trafficking protein particle complex subunit BET3</fullName>
    </recommendedName>
</protein>
<dbReference type="FunFam" id="3.30.1380.20:FF:000001">
    <property type="entry name" value="Trafficking protein particle complex subunit BET3"/>
    <property type="match status" value="1"/>
</dbReference>
<reference evidence="9" key="2">
    <citation type="submission" date="2021-01" db="EMBL/GenBank/DDBJ databases">
        <authorList>
            <person name="Schikora-Tamarit M.A."/>
        </authorList>
    </citation>
    <scope>NUCLEOTIDE SEQUENCE</scope>
    <source>
        <strain evidence="9">NCAIM Y.01608</strain>
    </source>
</reference>
<comment type="caution">
    <text evidence="9">The sequence shown here is derived from an EMBL/GenBank/DDBJ whole genome shotgun (WGS) entry which is preliminary data.</text>
</comment>
<gene>
    <name evidence="9" type="ORF">OGATHE_005762</name>
</gene>
<dbReference type="PANTHER" id="PTHR13048">
    <property type="entry name" value="TRAFFICKING PROTEIN PARTICLE COMPLEX SUBUNIT 3"/>
    <property type="match status" value="1"/>
</dbReference>
<evidence type="ECO:0000256" key="7">
    <source>
        <dbReference type="ARBA" id="ARBA00023034"/>
    </source>
</evidence>
<dbReference type="Pfam" id="PF04051">
    <property type="entry name" value="TRAPP"/>
    <property type="match status" value="1"/>
</dbReference>
<evidence type="ECO:0000256" key="6">
    <source>
        <dbReference type="ARBA" id="ARBA00022892"/>
    </source>
</evidence>
<sequence>MSKQIKQLGDDVWKTKVEKVNSELFTLTYGSIVAQLCRDFNNNYEEVNAQTYKMGYNIGVRLIDEFLQKTQLSRCSSFRDTAEIVSKVGFKMFLNIVPTVTNWTSDMTTFSLILTENPLADFVELPDDGKAVKELWYSNILCGVLRGALEMVQLDCEVGFISDVLRGDETTELRVRLVQVLRDEIPAGEE</sequence>
<dbReference type="OrthoDB" id="10262857at2759"/>
<dbReference type="AlphaFoldDB" id="A0A1B7SB01"/>
<dbReference type="Gene3D" id="3.30.1380.20">
    <property type="entry name" value="Trafficking protein particle complex subunit 3"/>
    <property type="match status" value="1"/>
</dbReference>
<evidence type="ECO:0000256" key="3">
    <source>
        <dbReference type="ARBA" id="ARBA00006218"/>
    </source>
</evidence>
<dbReference type="GO" id="GO:0032258">
    <property type="term" value="P:cytoplasm to vacuole targeting by the Cvt pathway"/>
    <property type="evidence" value="ECO:0007669"/>
    <property type="project" value="EnsemblFungi"/>
</dbReference>
<name>A0A1B7SB01_9ASCO</name>
<evidence type="ECO:0000256" key="2">
    <source>
        <dbReference type="ARBA" id="ARBA00004240"/>
    </source>
</evidence>
<dbReference type="GO" id="GO:1990072">
    <property type="term" value="C:TRAPPIII protein complex"/>
    <property type="evidence" value="ECO:0007669"/>
    <property type="project" value="EnsemblFungi"/>
</dbReference>
<dbReference type="GO" id="GO:0016236">
    <property type="term" value="P:macroautophagy"/>
    <property type="evidence" value="ECO:0007669"/>
    <property type="project" value="EnsemblFungi"/>
</dbReference>
<dbReference type="InterPro" id="IPR007194">
    <property type="entry name" value="TRAPP_component"/>
</dbReference>
<evidence type="ECO:0000313" key="10">
    <source>
        <dbReference type="Proteomes" id="UP000788993"/>
    </source>
</evidence>
<dbReference type="GO" id="GO:1990071">
    <property type="term" value="C:TRAPPII protein complex"/>
    <property type="evidence" value="ECO:0007669"/>
    <property type="project" value="EnsemblFungi"/>
</dbReference>